<dbReference type="RefSeq" id="WP_171470652.1">
    <property type="nucleotide sequence ID" value="NZ_CP053452.2"/>
</dbReference>
<accession>A0A6M5YMY4</accession>
<reference evidence="2" key="1">
    <citation type="submission" date="2020-05" db="EMBL/GenBank/DDBJ databases">
        <title>Frigoriglobus tundricola gen. nov., sp. nov., a psychrotolerant cellulolytic planctomycete of the family Gemmataceae with two divergent copies of 16S rRNA gene.</title>
        <authorList>
            <person name="Kulichevskaya I.S."/>
            <person name="Ivanova A.A."/>
            <person name="Naumoff D.G."/>
            <person name="Beletsky A.V."/>
            <person name="Rijpstra W.I.C."/>
            <person name="Sinninghe Damste J.S."/>
            <person name="Mardanov A.V."/>
            <person name="Ravin N.V."/>
            <person name="Dedysh S.N."/>
        </authorList>
    </citation>
    <scope>NUCLEOTIDE SEQUENCE [LARGE SCALE GENOMIC DNA]</scope>
    <source>
        <strain evidence="2">PL17</strain>
    </source>
</reference>
<dbReference type="AlphaFoldDB" id="A0A6M5YMY4"/>
<gene>
    <name evidence="1" type="ORF">FTUN_2242</name>
</gene>
<name>A0A6M5YMY4_9BACT</name>
<proteinExistence type="predicted"/>
<dbReference type="Proteomes" id="UP000503447">
    <property type="component" value="Chromosome"/>
</dbReference>
<dbReference type="KEGG" id="ftj:FTUN_2242"/>
<evidence type="ECO:0000313" key="1">
    <source>
        <dbReference type="EMBL" id="QJW94720.1"/>
    </source>
</evidence>
<protein>
    <submittedName>
        <fullName evidence="1">Uncharacterized protein</fullName>
    </submittedName>
</protein>
<sequence>MKYKSHPYYDGSDTLDWQYLRPDDWTELGPGPEKALQDLLRSHKPWLCELTLDRIRAAAGADYLAERPYPEVHEFLFFPIDDTGYRVYVEYFFTQQPDRASPDSDFWWAMINCPYALEPFPTGRREVYVIGLGWVVP</sequence>
<dbReference type="EMBL" id="CP053452">
    <property type="protein sequence ID" value="QJW94720.1"/>
    <property type="molecule type" value="Genomic_DNA"/>
</dbReference>
<organism evidence="1 2">
    <name type="scientific">Frigoriglobus tundricola</name>
    <dbReference type="NCBI Taxonomy" id="2774151"/>
    <lineage>
        <taxon>Bacteria</taxon>
        <taxon>Pseudomonadati</taxon>
        <taxon>Planctomycetota</taxon>
        <taxon>Planctomycetia</taxon>
        <taxon>Gemmatales</taxon>
        <taxon>Gemmataceae</taxon>
        <taxon>Frigoriglobus</taxon>
    </lineage>
</organism>
<evidence type="ECO:0000313" key="2">
    <source>
        <dbReference type="Proteomes" id="UP000503447"/>
    </source>
</evidence>
<keyword evidence="2" id="KW-1185">Reference proteome</keyword>